<protein>
    <recommendedName>
        <fullName evidence="2">histidine kinase</fullName>
        <ecNumber evidence="2">2.7.13.3</ecNumber>
    </recommendedName>
</protein>
<comment type="caution">
    <text evidence="13">The sequence shown here is derived from an EMBL/GenBank/DDBJ whole genome shotgun (WGS) entry which is preliminary data.</text>
</comment>
<accession>A0ABP7I4U0</accession>
<evidence type="ECO:0000256" key="7">
    <source>
        <dbReference type="ARBA" id="ARBA00022840"/>
    </source>
</evidence>
<feature type="domain" description="Signal transduction histidine kinase subgroup 3 dimerisation and phosphoacceptor" evidence="11">
    <location>
        <begin position="186"/>
        <end position="251"/>
    </location>
</feature>
<feature type="domain" description="Histidine kinase/HSP90-like ATPase" evidence="10">
    <location>
        <begin position="286"/>
        <end position="372"/>
    </location>
</feature>
<dbReference type="SUPFAM" id="SSF55874">
    <property type="entry name" value="ATPase domain of HSP90 chaperone/DNA topoisomerase II/histidine kinase"/>
    <property type="match status" value="1"/>
</dbReference>
<gene>
    <name evidence="13" type="ORF">GCM10022242_10660</name>
</gene>
<keyword evidence="9" id="KW-0812">Transmembrane</keyword>
<dbReference type="InterPro" id="IPR011712">
    <property type="entry name" value="Sig_transdc_His_kin_sub3_dim/P"/>
</dbReference>
<dbReference type="Gene3D" id="3.30.565.10">
    <property type="entry name" value="Histidine kinase-like ATPase, C-terminal domain"/>
    <property type="match status" value="1"/>
</dbReference>
<dbReference type="PANTHER" id="PTHR24421">
    <property type="entry name" value="NITRATE/NITRITE SENSOR PROTEIN NARX-RELATED"/>
    <property type="match status" value="1"/>
</dbReference>
<evidence type="ECO:0000256" key="8">
    <source>
        <dbReference type="ARBA" id="ARBA00023012"/>
    </source>
</evidence>
<dbReference type="EC" id="2.7.13.3" evidence="2"/>
<dbReference type="RefSeq" id="WP_344773072.1">
    <property type="nucleotide sequence ID" value="NZ_BAABAH010000003.1"/>
</dbReference>
<evidence type="ECO:0000256" key="6">
    <source>
        <dbReference type="ARBA" id="ARBA00022777"/>
    </source>
</evidence>
<evidence type="ECO:0000256" key="4">
    <source>
        <dbReference type="ARBA" id="ARBA00022679"/>
    </source>
</evidence>
<keyword evidence="8" id="KW-0902">Two-component regulatory system</keyword>
<keyword evidence="14" id="KW-1185">Reference proteome</keyword>
<keyword evidence="3" id="KW-0597">Phosphoprotein</keyword>
<feature type="transmembrane region" description="Helical" evidence="9">
    <location>
        <begin position="43"/>
        <end position="63"/>
    </location>
</feature>
<evidence type="ECO:0000259" key="12">
    <source>
        <dbReference type="Pfam" id="PF13796"/>
    </source>
</evidence>
<evidence type="ECO:0000256" key="5">
    <source>
        <dbReference type="ARBA" id="ARBA00022741"/>
    </source>
</evidence>
<evidence type="ECO:0000256" key="2">
    <source>
        <dbReference type="ARBA" id="ARBA00012438"/>
    </source>
</evidence>
<evidence type="ECO:0000259" key="10">
    <source>
        <dbReference type="Pfam" id="PF02518"/>
    </source>
</evidence>
<proteinExistence type="predicted"/>
<name>A0ABP7I4U0_9ACTN</name>
<sequence>METRRPVTLAERLAVTGYAGLHLLLWVPLLTGFILLVTSGVLVVVWVGVVLLLALIPATRALANAHRKLAARILDAPVPPPYRPTSGGALTRLRMQAADPMTWRDLLWTLWALTFGFAISLIGVLLLALVVTIPIWWYGVVPLLQARASVDRALLTFGRTEALEQRVSVLSETRAEVVDYSAAEVRRIERDLHDGPQARLAALSLSLGLADDLFQSDPDAARKLVNEARGSASSALVELRDVVRGIHPPVLADRGLVGAVQALAIDMATPVEVDADLRGRPAAAVESAMYFAIAECLANTAKHSGATRVWIRIRHDGGVLRTWVGDDGRGGTDPTTGTGLRGVATRLAALDGGLRITSPVGGPTTVHLEVPCALS</sequence>
<feature type="transmembrane region" description="Helical" evidence="9">
    <location>
        <begin position="12"/>
        <end position="37"/>
    </location>
</feature>
<feature type="domain" description="Putative sensor" evidence="12">
    <location>
        <begin position="29"/>
        <end position="143"/>
    </location>
</feature>
<organism evidence="13 14">
    <name type="scientific">Nocardioides panacisoli</name>
    <dbReference type="NCBI Taxonomy" id="627624"/>
    <lineage>
        <taxon>Bacteria</taxon>
        <taxon>Bacillati</taxon>
        <taxon>Actinomycetota</taxon>
        <taxon>Actinomycetes</taxon>
        <taxon>Propionibacteriales</taxon>
        <taxon>Nocardioidaceae</taxon>
        <taxon>Nocardioides</taxon>
    </lineage>
</organism>
<evidence type="ECO:0000256" key="1">
    <source>
        <dbReference type="ARBA" id="ARBA00000085"/>
    </source>
</evidence>
<evidence type="ECO:0000256" key="9">
    <source>
        <dbReference type="SAM" id="Phobius"/>
    </source>
</evidence>
<dbReference type="Pfam" id="PF02518">
    <property type="entry name" value="HATPase_c"/>
    <property type="match status" value="1"/>
</dbReference>
<keyword evidence="9" id="KW-0472">Membrane</keyword>
<keyword evidence="5" id="KW-0547">Nucleotide-binding</keyword>
<dbReference type="InterPro" id="IPR025828">
    <property type="entry name" value="Put_sensor_dom"/>
</dbReference>
<keyword evidence="4" id="KW-0808">Transferase</keyword>
<keyword evidence="7" id="KW-0067">ATP-binding</keyword>
<dbReference type="PANTHER" id="PTHR24421:SF10">
    <property type="entry name" value="NITRATE_NITRITE SENSOR PROTEIN NARQ"/>
    <property type="match status" value="1"/>
</dbReference>
<evidence type="ECO:0000259" key="11">
    <source>
        <dbReference type="Pfam" id="PF07730"/>
    </source>
</evidence>
<feature type="transmembrane region" description="Helical" evidence="9">
    <location>
        <begin position="110"/>
        <end position="137"/>
    </location>
</feature>
<dbReference type="Proteomes" id="UP001501821">
    <property type="component" value="Unassembled WGS sequence"/>
</dbReference>
<reference evidence="14" key="1">
    <citation type="journal article" date="2019" name="Int. J. Syst. Evol. Microbiol.">
        <title>The Global Catalogue of Microorganisms (GCM) 10K type strain sequencing project: providing services to taxonomists for standard genome sequencing and annotation.</title>
        <authorList>
            <consortium name="The Broad Institute Genomics Platform"/>
            <consortium name="The Broad Institute Genome Sequencing Center for Infectious Disease"/>
            <person name="Wu L."/>
            <person name="Ma J."/>
        </authorList>
    </citation>
    <scope>NUCLEOTIDE SEQUENCE [LARGE SCALE GENOMIC DNA]</scope>
    <source>
        <strain evidence="14">JCM 16953</strain>
    </source>
</reference>
<keyword evidence="9" id="KW-1133">Transmembrane helix</keyword>
<evidence type="ECO:0000313" key="13">
    <source>
        <dbReference type="EMBL" id="GAA3809845.1"/>
    </source>
</evidence>
<dbReference type="EMBL" id="BAABAH010000003">
    <property type="protein sequence ID" value="GAA3809845.1"/>
    <property type="molecule type" value="Genomic_DNA"/>
</dbReference>
<keyword evidence="6" id="KW-0418">Kinase</keyword>
<dbReference type="Pfam" id="PF13796">
    <property type="entry name" value="Sensor"/>
    <property type="match status" value="1"/>
</dbReference>
<dbReference type="Pfam" id="PF07730">
    <property type="entry name" value="HisKA_3"/>
    <property type="match status" value="1"/>
</dbReference>
<dbReference type="InterPro" id="IPR036890">
    <property type="entry name" value="HATPase_C_sf"/>
</dbReference>
<dbReference type="InterPro" id="IPR050482">
    <property type="entry name" value="Sensor_HK_TwoCompSys"/>
</dbReference>
<dbReference type="InterPro" id="IPR003594">
    <property type="entry name" value="HATPase_dom"/>
</dbReference>
<dbReference type="Gene3D" id="1.20.5.1930">
    <property type="match status" value="1"/>
</dbReference>
<evidence type="ECO:0000313" key="14">
    <source>
        <dbReference type="Proteomes" id="UP001501821"/>
    </source>
</evidence>
<evidence type="ECO:0000256" key="3">
    <source>
        <dbReference type="ARBA" id="ARBA00022553"/>
    </source>
</evidence>
<comment type="catalytic activity">
    <reaction evidence="1">
        <text>ATP + protein L-histidine = ADP + protein N-phospho-L-histidine.</text>
        <dbReference type="EC" id="2.7.13.3"/>
    </reaction>
</comment>